<evidence type="ECO:0000313" key="8">
    <source>
        <dbReference type="EMBL" id="WAP70627.1"/>
    </source>
</evidence>
<dbReference type="Gene3D" id="3.40.50.300">
    <property type="entry name" value="P-loop containing nucleotide triphosphate hydrolases"/>
    <property type="match status" value="1"/>
</dbReference>
<comment type="catalytic activity">
    <reaction evidence="7">
        <text>DNA(n) + a 2'-deoxyribonucleoside 5'-triphosphate = DNA(n+1) + diphosphate</text>
        <dbReference type="Rhea" id="RHEA:22508"/>
        <dbReference type="Rhea" id="RHEA-COMP:17339"/>
        <dbReference type="Rhea" id="RHEA-COMP:17340"/>
        <dbReference type="ChEBI" id="CHEBI:33019"/>
        <dbReference type="ChEBI" id="CHEBI:61560"/>
        <dbReference type="ChEBI" id="CHEBI:173112"/>
        <dbReference type="EC" id="2.7.7.7"/>
    </reaction>
</comment>
<dbReference type="EMBL" id="CP114029">
    <property type="protein sequence ID" value="WAP70627.1"/>
    <property type="molecule type" value="Genomic_DNA"/>
</dbReference>
<dbReference type="InterPro" id="IPR027417">
    <property type="entry name" value="P-loop_NTPase"/>
</dbReference>
<accession>A0ABY7C3G0</accession>
<evidence type="ECO:0000256" key="2">
    <source>
        <dbReference type="ARBA" id="ARBA00022679"/>
    </source>
</evidence>
<keyword evidence="2 8" id="KW-0808">Transferase</keyword>
<keyword evidence="4" id="KW-0235">DNA replication</keyword>
<keyword evidence="3 8" id="KW-0548">Nucleotidyltransferase</keyword>
<dbReference type="PANTHER" id="PTHR34388:SF1">
    <property type="entry name" value="DNA POLYMERASE III SUBUNIT DELTA"/>
    <property type="match status" value="1"/>
</dbReference>
<evidence type="ECO:0000256" key="1">
    <source>
        <dbReference type="ARBA" id="ARBA00012417"/>
    </source>
</evidence>
<dbReference type="PANTHER" id="PTHR34388">
    <property type="entry name" value="DNA POLYMERASE III SUBUNIT DELTA"/>
    <property type="match status" value="1"/>
</dbReference>
<evidence type="ECO:0000313" key="9">
    <source>
        <dbReference type="Proteomes" id="UP001164020"/>
    </source>
</evidence>
<dbReference type="GO" id="GO:0003887">
    <property type="term" value="F:DNA-directed DNA polymerase activity"/>
    <property type="evidence" value="ECO:0007669"/>
    <property type="project" value="UniProtKB-EC"/>
</dbReference>
<dbReference type="InterPro" id="IPR008921">
    <property type="entry name" value="DNA_pol3_clamp-load_cplx_C"/>
</dbReference>
<dbReference type="Gene3D" id="1.20.272.10">
    <property type="match status" value="1"/>
</dbReference>
<dbReference type="Gene3D" id="1.10.8.60">
    <property type="match status" value="1"/>
</dbReference>
<evidence type="ECO:0000256" key="3">
    <source>
        <dbReference type="ARBA" id="ARBA00022695"/>
    </source>
</evidence>
<keyword evidence="5" id="KW-0239">DNA-directed DNA polymerase</keyword>
<organism evidence="8 9">
    <name type="scientific">Jiella pelagia</name>
    <dbReference type="NCBI Taxonomy" id="2986949"/>
    <lineage>
        <taxon>Bacteria</taxon>
        <taxon>Pseudomonadati</taxon>
        <taxon>Pseudomonadota</taxon>
        <taxon>Alphaproteobacteria</taxon>
        <taxon>Hyphomicrobiales</taxon>
        <taxon>Aurantimonadaceae</taxon>
        <taxon>Jiella</taxon>
    </lineage>
</organism>
<dbReference type="Proteomes" id="UP001164020">
    <property type="component" value="Chromosome"/>
</dbReference>
<keyword evidence="9" id="KW-1185">Reference proteome</keyword>
<sequence length="353" mass="38053">MAQKKAGEVEAFLNRPDFAFSLVLFYGPDTGLVAERSQKLAKAFGVDPTDPFSAVTLSADEIEKDIGRLYDEANTLSLLGGKRLVRVRGAGAGRALSDAVAELAGTRLSDTLIIVEAGDLKKSAGLRLNVERGRHALALPCYQDEGRALDLMIDEELSVAGLSMDRDAREALKARLGADRIASRGEVKKLCLYALGTASVTEEDVAAIVGDVSADALDEAIDAAASGEVKRLPHLIDRLTTAGTATFQLHQALLRYFQQLQALRDSVEKHGEPVARAVERRRPHFRRRPALEAALTAWPLAAIDRRVQAIEADILLSRKDSGLALTITQKTLMDTAVEAARLRGSGAAVRPLR</sequence>
<dbReference type="SUPFAM" id="SSF48019">
    <property type="entry name" value="post-AAA+ oligomerization domain-like"/>
    <property type="match status" value="1"/>
</dbReference>
<comment type="similarity">
    <text evidence="6">Belongs to the DNA polymerase HolA subunit family.</text>
</comment>
<dbReference type="InterPro" id="IPR005790">
    <property type="entry name" value="DNA_polIII_delta"/>
</dbReference>
<evidence type="ECO:0000256" key="4">
    <source>
        <dbReference type="ARBA" id="ARBA00022705"/>
    </source>
</evidence>
<evidence type="ECO:0000256" key="6">
    <source>
        <dbReference type="ARBA" id="ARBA00034754"/>
    </source>
</evidence>
<name>A0ABY7C3G0_9HYPH</name>
<dbReference type="RefSeq" id="WP_268883136.1">
    <property type="nucleotide sequence ID" value="NZ_CP114029.1"/>
</dbReference>
<reference evidence="8" key="1">
    <citation type="submission" date="2022-12" db="EMBL/GenBank/DDBJ databases">
        <title>Jiella pelagia sp. nov., isolated from phosphonate enriched culture of Northwest Pacific surface seawater.</title>
        <authorList>
            <person name="Shin D.Y."/>
            <person name="Hwang C.Y."/>
        </authorList>
    </citation>
    <scope>NUCLEOTIDE SEQUENCE</scope>
    <source>
        <strain evidence="8">HL-NP1</strain>
    </source>
</reference>
<dbReference type="SUPFAM" id="SSF52540">
    <property type="entry name" value="P-loop containing nucleoside triphosphate hydrolases"/>
    <property type="match status" value="1"/>
</dbReference>
<dbReference type="NCBIfam" id="TIGR01128">
    <property type="entry name" value="holA"/>
    <property type="match status" value="1"/>
</dbReference>
<evidence type="ECO:0000256" key="7">
    <source>
        <dbReference type="ARBA" id="ARBA00049244"/>
    </source>
</evidence>
<proteinExistence type="inferred from homology"/>
<dbReference type="EC" id="2.7.7.7" evidence="1"/>
<evidence type="ECO:0000256" key="5">
    <source>
        <dbReference type="ARBA" id="ARBA00022932"/>
    </source>
</evidence>
<gene>
    <name evidence="8" type="primary">holA</name>
    <name evidence="8" type="ORF">OH818_11735</name>
</gene>
<protein>
    <recommendedName>
        <fullName evidence="1">DNA-directed DNA polymerase</fullName>
        <ecNumber evidence="1">2.7.7.7</ecNumber>
    </recommendedName>
</protein>